<keyword evidence="3 7" id="KW-0808">Transferase</keyword>
<evidence type="ECO:0000256" key="4">
    <source>
        <dbReference type="ARBA" id="ARBA00047899"/>
    </source>
</evidence>
<keyword evidence="6" id="KW-1185">Reference proteome</keyword>
<evidence type="ECO:0000313" key="6">
    <source>
        <dbReference type="Proteomes" id="UP000813463"/>
    </source>
</evidence>
<gene>
    <name evidence="7" type="primary">LOC130462834</name>
</gene>
<dbReference type="GeneID" id="130462834"/>
<organism evidence="6 7">
    <name type="scientific">Spinacia oleracea</name>
    <name type="common">Spinach</name>
    <dbReference type="NCBI Taxonomy" id="3562"/>
    <lineage>
        <taxon>Eukaryota</taxon>
        <taxon>Viridiplantae</taxon>
        <taxon>Streptophyta</taxon>
        <taxon>Embryophyta</taxon>
        <taxon>Tracheophyta</taxon>
        <taxon>Spermatophyta</taxon>
        <taxon>Magnoliopsida</taxon>
        <taxon>eudicotyledons</taxon>
        <taxon>Gunneridae</taxon>
        <taxon>Pentapetalae</taxon>
        <taxon>Caryophyllales</taxon>
        <taxon>Chenopodiaceae</taxon>
        <taxon>Chenopodioideae</taxon>
        <taxon>Anserineae</taxon>
        <taxon>Spinacia</taxon>
    </lineage>
</organism>
<proteinExistence type="predicted"/>
<dbReference type="EC" id="2.7.11.1" evidence="1"/>
<dbReference type="Proteomes" id="UP000813463">
    <property type="component" value="Chromosome 6"/>
</dbReference>
<evidence type="ECO:0000256" key="1">
    <source>
        <dbReference type="ARBA" id="ARBA00012513"/>
    </source>
</evidence>
<reference evidence="7" key="2">
    <citation type="submission" date="2025-08" db="UniProtKB">
        <authorList>
            <consortium name="RefSeq"/>
        </authorList>
    </citation>
    <scope>IDENTIFICATION</scope>
    <source>
        <tissue evidence="7">Leaf</tissue>
    </source>
</reference>
<dbReference type="PANTHER" id="PTHR13902">
    <property type="entry name" value="SERINE/THREONINE-PROTEIN KINASE WNK WITH NO LYSINE -RELATED"/>
    <property type="match status" value="1"/>
</dbReference>
<keyword evidence="3 7" id="KW-0418">Kinase</keyword>
<dbReference type="Gene3D" id="3.30.200.20">
    <property type="entry name" value="Phosphorylase Kinase, domain 1"/>
    <property type="match status" value="1"/>
</dbReference>
<evidence type="ECO:0000256" key="5">
    <source>
        <dbReference type="ARBA" id="ARBA00048679"/>
    </source>
</evidence>
<evidence type="ECO:0000256" key="2">
    <source>
        <dbReference type="ARBA" id="ARBA00022527"/>
    </source>
</evidence>
<evidence type="ECO:0000313" key="7">
    <source>
        <dbReference type="RefSeq" id="XP_056687745.1"/>
    </source>
</evidence>
<comment type="catalytic activity">
    <reaction evidence="5">
        <text>L-seryl-[protein] + ATP = O-phospho-L-seryl-[protein] + ADP + H(+)</text>
        <dbReference type="Rhea" id="RHEA:17989"/>
        <dbReference type="Rhea" id="RHEA-COMP:9863"/>
        <dbReference type="Rhea" id="RHEA-COMP:11604"/>
        <dbReference type="ChEBI" id="CHEBI:15378"/>
        <dbReference type="ChEBI" id="CHEBI:29999"/>
        <dbReference type="ChEBI" id="CHEBI:30616"/>
        <dbReference type="ChEBI" id="CHEBI:83421"/>
        <dbReference type="ChEBI" id="CHEBI:456216"/>
        <dbReference type="EC" id="2.7.11.1"/>
    </reaction>
</comment>
<dbReference type="RefSeq" id="XP_056687745.1">
    <property type="nucleotide sequence ID" value="XM_056831767.1"/>
</dbReference>
<sequence length="86" mass="10097">MGGSYCCARKVRGYDEYEGNKVAWNQVKLTDFLQRAEDLERLYGEIHPLKTLKQKNIMKFCTSWVDIIYKNINFVTAMFTYGTLTQ</sequence>
<name>A0ABM3QWK0_SPIOL</name>
<dbReference type="InterPro" id="IPR050588">
    <property type="entry name" value="WNK_Ser-Thr_kinase"/>
</dbReference>
<evidence type="ECO:0000256" key="3">
    <source>
        <dbReference type="ARBA" id="ARBA00022777"/>
    </source>
</evidence>
<protein>
    <recommendedName>
        <fullName evidence="1">non-specific serine/threonine protein kinase</fullName>
        <ecNumber evidence="1">2.7.11.1</ecNumber>
    </recommendedName>
</protein>
<accession>A0ABM3QWK0</accession>
<dbReference type="GO" id="GO:0016301">
    <property type="term" value="F:kinase activity"/>
    <property type="evidence" value="ECO:0007669"/>
    <property type="project" value="UniProtKB-KW"/>
</dbReference>
<reference evidence="6" key="1">
    <citation type="journal article" date="2021" name="Nat. Commun.">
        <title>Genomic analyses provide insights into spinach domestication and the genetic basis of agronomic traits.</title>
        <authorList>
            <person name="Cai X."/>
            <person name="Sun X."/>
            <person name="Xu C."/>
            <person name="Sun H."/>
            <person name="Wang X."/>
            <person name="Ge C."/>
            <person name="Zhang Z."/>
            <person name="Wang Q."/>
            <person name="Fei Z."/>
            <person name="Jiao C."/>
            <person name="Wang Q."/>
        </authorList>
    </citation>
    <scope>NUCLEOTIDE SEQUENCE [LARGE SCALE GENOMIC DNA]</scope>
    <source>
        <strain evidence="6">cv. Varoflay</strain>
    </source>
</reference>
<comment type="catalytic activity">
    <reaction evidence="4">
        <text>L-threonyl-[protein] + ATP = O-phospho-L-threonyl-[protein] + ADP + H(+)</text>
        <dbReference type="Rhea" id="RHEA:46608"/>
        <dbReference type="Rhea" id="RHEA-COMP:11060"/>
        <dbReference type="Rhea" id="RHEA-COMP:11605"/>
        <dbReference type="ChEBI" id="CHEBI:15378"/>
        <dbReference type="ChEBI" id="CHEBI:30013"/>
        <dbReference type="ChEBI" id="CHEBI:30616"/>
        <dbReference type="ChEBI" id="CHEBI:61977"/>
        <dbReference type="ChEBI" id="CHEBI:456216"/>
        <dbReference type="EC" id="2.7.11.1"/>
    </reaction>
</comment>
<keyword evidence="2" id="KW-0723">Serine/threonine-protein kinase</keyword>